<comment type="subcellular location">
    <subcellularLocation>
        <location evidence="1">Cell membrane</location>
        <topology evidence="1">Multi-pass membrane protein</topology>
    </subcellularLocation>
</comment>
<accession>A0AA95EUG5</accession>
<dbReference type="PIRSF" id="PIRSF038958">
    <property type="entry name" value="PG_synth_SpoVB"/>
    <property type="match status" value="1"/>
</dbReference>
<feature type="transmembrane region" description="Helical" evidence="6">
    <location>
        <begin position="328"/>
        <end position="351"/>
    </location>
</feature>
<evidence type="ECO:0000256" key="4">
    <source>
        <dbReference type="ARBA" id="ARBA00022989"/>
    </source>
</evidence>
<evidence type="ECO:0000313" key="7">
    <source>
        <dbReference type="EMBL" id="WEK53429.1"/>
    </source>
</evidence>
<dbReference type="PANTHER" id="PTHR30250:SF21">
    <property type="entry name" value="LIPID II FLIPPASE MURJ"/>
    <property type="match status" value="1"/>
</dbReference>
<dbReference type="Pfam" id="PF01943">
    <property type="entry name" value="Polysacc_synt"/>
    <property type="match status" value="1"/>
</dbReference>
<feature type="transmembrane region" description="Helical" evidence="6">
    <location>
        <begin position="363"/>
        <end position="386"/>
    </location>
</feature>
<keyword evidence="5 6" id="KW-0472">Membrane</keyword>
<feature type="transmembrane region" description="Helical" evidence="6">
    <location>
        <begin position="122"/>
        <end position="140"/>
    </location>
</feature>
<evidence type="ECO:0000256" key="1">
    <source>
        <dbReference type="ARBA" id="ARBA00004651"/>
    </source>
</evidence>
<name>A0AA95EUG5_9BACL</name>
<protein>
    <submittedName>
        <fullName evidence="7">Polysaccharide biosynthesis protein</fullName>
    </submittedName>
</protein>
<evidence type="ECO:0000256" key="2">
    <source>
        <dbReference type="ARBA" id="ARBA00022475"/>
    </source>
</evidence>
<sequence length="543" mass="58302">MKKDSLLKSTVILAVAALVARALGIFQKVPMDYMLDNVGNGYFNSANTLYLLLLMVATAGIPSAISKMVSERYALGKIDEAQQVYRAALLFGAIAGVVMTVCMIGLAPVIANHILGEPDAAAALQAIAPSLLLFPLIAMIRGYFQGRQFMTAGGISQIVEQFARVIAAIAIAYAIYAANPLNSKGIASGAVLGSVFGSIAAFAVMVYYARKLKASDRRSPKIAADPSRKLRLRTIYRELFNLSIPIVMTSITVQMLYTLDMYMVKPLTKGYFDPELINHWWAVLGMNAQSIAGIPVILAIALCTSIIPIISSAHATGDRKRVGEQASLAVRIALYSGMPIVLLLGVGAYSVNGFLFQSAEGSAIVAMLTLSTIFQIGMMVTNSILLGMGQPKKATMHAITGILLKVILSFTLAPFFGVYGLLAATAICFIWALSFNILSLRKRTTLNVIGKRWTGFLLTSGIVAAVIGFLEWAILGLIGEALPAKLGFLISCIVMGGVLAVVYPALLVLLRVVTAEEIAIYPRPVRRLLSPFLKLRGTRMTNR</sequence>
<dbReference type="InterPro" id="IPR024923">
    <property type="entry name" value="PG_synth_SpoVB"/>
</dbReference>
<gene>
    <name evidence="7" type="ORF">P0Y55_12650</name>
</gene>
<dbReference type="AlphaFoldDB" id="A0AA95EUG5"/>
<dbReference type="Proteomes" id="UP001178662">
    <property type="component" value="Chromosome"/>
</dbReference>
<feature type="transmembrane region" description="Helical" evidence="6">
    <location>
        <begin position="398"/>
        <end position="416"/>
    </location>
</feature>
<feature type="transmembrane region" description="Helical" evidence="6">
    <location>
        <begin position="48"/>
        <end position="66"/>
    </location>
</feature>
<organism evidence="7 8">
    <name type="scientific">Candidatus Cohnella colombiensis</name>
    <dbReference type="NCBI Taxonomy" id="3121368"/>
    <lineage>
        <taxon>Bacteria</taxon>
        <taxon>Bacillati</taxon>
        <taxon>Bacillota</taxon>
        <taxon>Bacilli</taxon>
        <taxon>Bacillales</taxon>
        <taxon>Paenibacillaceae</taxon>
        <taxon>Cohnella</taxon>
    </lineage>
</organism>
<dbReference type="CDD" id="cd13124">
    <property type="entry name" value="MATE_SpoVB_like"/>
    <property type="match status" value="1"/>
</dbReference>
<feature type="transmembrane region" description="Helical" evidence="6">
    <location>
        <begin position="161"/>
        <end position="179"/>
    </location>
</feature>
<dbReference type="PANTHER" id="PTHR30250">
    <property type="entry name" value="PST FAMILY PREDICTED COLANIC ACID TRANSPORTER"/>
    <property type="match status" value="1"/>
</dbReference>
<keyword evidence="2" id="KW-1003">Cell membrane</keyword>
<proteinExistence type="predicted"/>
<keyword evidence="8" id="KW-1185">Reference proteome</keyword>
<dbReference type="GO" id="GO:0005886">
    <property type="term" value="C:plasma membrane"/>
    <property type="evidence" value="ECO:0007669"/>
    <property type="project" value="UniProtKB-SubCell"/>
</dbReference>
<dbReference type="InterPro" id="IPR002797">
    <property type="entry name" value="Polysacc_synth"/>
</dbReference>
<evidence type="ECO:0000256" key="3">
    <source>
        <dbReference type="ARBA" id="ARBA00022692"/>
    </source>
</evidence>
<feature type="transmembrane region" description="Helical" evidence="6">
    <location>
        <begin position="453"/>
        <end position="474"/>
    </location>
</feature>
<keyword evidence="4 6" id="KW-1133">Transmembrane helix</keyword>
<feature type="transmembrane region" description="Helical" evidence="6">
    <location>
        <begin position="185"/>
        <end position="209"/>
    </location>
</feature>
<keyword evidence="3 6" id="KW-0812">Transmembrane</keyword>
<dbReference type="EMBL" id="CP119317">
    <property type="protein sequence ID" value="WEK53429.1"/>
    <property type="molecule type" value="Genomic_DNA"/>
</dbReference>
<reference evidence="7" key="1">
    <citation type="submission" date="2023-03" db="EMBL/GenBank/DDBJ databases">
        <title>Andean soil-derived lignocellulolytic bacterial consortium as a source of novel taxa and putative plastic-active enzymes.</title>
        <authorList>
            <person name="Diaz-Garcia L."/>
            <person name="Chuvochina M."/>
            <person name="Feuerriegel G."/>
            <person name="Bunk B."/>
            <person name="Sproer C."/>
            <person name="Streit W.R."/>
            <person name="Rodriguez L.M."/>
            <person name="Overmann J."/>
            <person name="Jimenez D.J."/>
        </authorList>
    </citation>
    <scope>NUCLEOTIDE SEQUENCE</scope>
    <source>
        <strain evidence="7">MAG 2441</strain>
    </source>
</reference>
<feature type="transmembrane region" description="Helical" evidence="6">
    <location>
        <begin position="87"/>
        <end position="110"/>
    </location>
</feature>
<dbReference type="InterPro" id="IPR050833">
    <property type="entry name" value="Poly_Biosynth_Transport"/>
</dbReference>
<evidence type="ECO:0000313" key="8">
    <source>
        <dbReference type="Proteomes" id="UP001178662"/>
    </source>
</evidence>
<evidence type="ECO:0000256" key="5">
    <source>
        <dbReference type="ARBA" id="ARBA00023136"/>
    </source>
</evidence>
<feature type="transmembrane region" description="Helical" evidence="6">
    <location>
        <begin position="239"/>
        <end position="259"/>
    </location>
</feature>
<feature type="transmembrane region" description="Helical" evidence="6">
    <location>
        <begin position="486"/>
        <end position="513"/>
    </location>
</feature>
<feature type="transmembrane region" description="Helical" evidence="6">
    <location>
        <begin position="279"/>
        <end position="307"/>
    </location>
</feature>
<feature type="transmembrane region" description="Helical" evidence="6">
    <location>
        <begin position="422"/>
        <end position="441"/>
    </location>
</feature>
<evidence type="ECO:0000256" key="6">
    <source>
        <dbReference type="SAM" id="Phobius"/>
    </source>
</evidence>